<dbReference type="PROSITE" id="PS50160">
    <property type="entry name" value="DNA_LIGASE_A3"/>
    <property type="match status" value="1"/>
</dbReference>
<gene>
    <name evidence="5" type="ORF">RSO01_90840</name>
</gene>
<comment type="catalytic activity">
    <reaction evidence="3">
        <text>ATP + (deoxyribonucleotide)n-3'-hydroxyl + 5'-phospho-(deoxyribonucleotide)m = (deoxyribonucleotide)n+m + AMP + diphosphate.</text>
        <dbReference type="EC" id="6.5.1.1"/>
    </reaction>
</comment>
<dbReference type="RefSeq" id="WP_147157197.1">
    <property type="nucleotide sequence ID" value="NZ_BKAJ01000273.1"/>
</dbReference>
<dbReference type="InterPro" id="IPR012310">
    <property type="entry name" value="DNA_ligase_ATP-dep_cent"/>
</dbReference>
<sequence length="227" mass="25150">MCSTAELNAQSRCKRSPIAWPEPFGSTPAPLLKLVTRTGLDWSHRYRRTAEALQRLPVKSAYIDGELCALNDDGEPVFSRLQAAMDEGKTDQLVFYAFDLLFVDGENIAPLPLVERKAKLKRLFPRKIAGLLYSHHVVGNGPQFRAEACKLGLEGAISKRADLPYAPGNRGIWLKSKCLNREEFVVVGWTDPEGSRSNIGALLLGYYTADGRLHYAGRARTASTTRS</sequence>
<keyword evidence="6" id="KW-1185">Reference proteome</keyword>
<dbReference type="PANTHER" id="PTHR45674:SF4">
    <property type="entry name" value="DNA LIGASE 1"/>
    <property type="match status" value="1"/>
</dbReference>
<evidence type="ECO:0000256" key="2">
    <source>
        <dbReference type="ARBA" id="ARBA00022598"/>
    </source>
</evidence>
<dbReference type="Gene3D" id="2.40.50.140">
    <property type="entry name" value="Nucleic acid-binding proteins"/>
    <property type="match status" value="1"/>
</dbReference>
<dbReference type="PANTHER" id="PTHR45674">
    <property type="entry name" value="DNA LIGASE 1/3 FAMILY MEMBER"/>
    <property type="match status" value="1"/>
</dbReference>
<name>A0A512NSI4_9HYPH</name>
<dbReference type="Pfam" id="PF01068">
    <property type="entry name" value="DNA_ligase_A_M"/>
    <property type="match status" value="1"/>
</dbReference>
<dbReference type="GO" id="GO:0006310">
    <property type="term" value="P:DNA recombination"/>
    <property type="evidence" value="ECO:0007669"/>
    <property type="project" value="InterPro"/>
</dbReference>
<evidence type="ECO:0000256" key="3">
    <source>
        <dbReference type="ARBA" id="ARBA00034003"/>
    </source>
</evidence>
<dbReference type="GO" id="GO:0006281">
    <property type="term" value="P:DNA repair"/>
    <property type="evidence" value="ECO:0007669"/>
    <property type="project" value="InterPro"/>
</dbReference>
<protein>
    <recommendedName>
        <fullName evidence="4">ATP-dependent DNA ligase family profile domain-containing protein</fullName>
    </recommendedName>
</protein>
<feature type="domain" description="ATP-dependent DNA ligase family profile" evidence="4">
    <location>
        <begin position="86"/>
        <end position="212"/>
    </location>
</feature>
<dbReference type="Gene3D" id="3.30.1490.70">
    <property type="match status" value="1"/>
</dbReference>
<dbReference type="Proteomes" id="UP000321058">
    <property type="component" value="Unassembled WGS sequence"/>
</dbReference>
<organism evidence="5 6">
    <name type="scientific">Reyranella soli</name>
    <dbReference type="NCBI Taxonomy" id="1230389"/>
    <lineage>
        <taxon>Bacteria</taxon>
        <taxon>Pseudomonadati</taxon>
        <taxon>Pseudomonadota</taxon>
        <taxon>Alphaproteobacteria</taxon>
        <taxon>Hyphomicrobiales</taxon>
        <taxon>Reyranellaceae</taxon>
        <taxon>Reyranella</taxon>
    </lineage>
</organism>
<evidence type="ECO:0000256" key="1">
    <source>
        <dbReference type="ARBA" id="ARBA00007572"/>
    </source>
</evidence>
<proteinExistence type="inferred from homology"/>
<dbReference type="EMBL" id="BKAJ01000273">
    <property type="protein sequence ID" value="GEP61918.1"/>
    <property type="molecule type" value="Genomic_DNA"/>
</dbReference>
<dbReference type="OrthoDB" id="7364453at2"/>
<dbReference type="InterPro" id="IPR012340">
    <property type="entry name" value="NA-bd_OB-fold"/>
</dbReference>
<keyword evidence="2" id="KW-0436">Ligase</keyword>
<accession>A0A512NSI4</accession>
<reference evidence="5 6" key="1">
    <citation type="submission" date="2019-07" db="EMBL/GenBank/DDBJ databases">
        <title>Whole genome shotgun sequence of Reyranella soli NBRC 108950.</title>
        <authorList>
            <person name="Hosoyama A."/>
            <person name="Uohara A."/>
            <person name="Ohji S."/>
            <person name="Ichikawa N."/>
        </authorList>
    </citation>
    <scope>NUCLEOTIDE SEQUENCE [LARGE SCALE GENOMIC DNA]</scope>
    <source>
        <strain evidence="5 6">NBRC 108950</strain>
    </source>
</reference>
<dbReference type="SUPFAM" id="SSF50249">
    <property type="entry name" value="Nucleic acid-binding proteins"/>
    <property type="match status" value="1"/>
</dbReference>
<evidence type="ECO:0000259" key="4">
    <source>
        <dbReference type="PROSITE" id="PS50160"/>
    </source>
</evidence>
<dbReference type="AlphaFoldDB" id="A0A512NSI4"/>
<dbReference type="GO" id="GO:0005524">
    <property type="term" value="F:ATP binding"/>
    <property type="evidence" value="ECO:0007669"/>
    <property type="project" value="InterPro"/>
</dbReference>
<evidence type="ECO:0000313" key="5">
    <source>
        <dbReference type="EMBL" id="GEP61918.1"/>
    </source>
</evidence>
<dbReference type="SUPFAM" id="SSF56091">
    <property type="entry name" value="DNA ligase/mRNA capping enzyme, catalytic domain"/>
    <property type="match status" value="1"/>
</dbReference>
<comment type="caution">
    <text evidence="5">The sequence shown here is derived from an EMBL/GenBank/DDBJ whole genome shotgun (WGS) entry which is preliminary data.</text>
</comment>
<dbReference type="Gene3D" id="3.30.470.30">
    <property type="entry name" value="DNA ligase/mRNA capping enzyme"/>
    <property type="match status" value="1"/>
</dbReference>
<dbReference type="GO" id="GO:0003910">
    <property type="term" value="F:DNA ligase (ATP) activity"/>
    <property type="evidence" value="ECO:0007669"/>
    <property type="project" value="UniProtKB-EC"/>
</dbReference>
<dbReference type="InterPro" id="IPR050191">
    <property type="entry name" value="ATP-dep_DNA_ligase"/>
</dbReference>
<evidence type="ECO:0000313" key="6">
    <source>
        <dbReference type="Proteomes" id="UP000321058"/>
    </source>
</evidence>
<comment type="similarity">
    <text evidence="1">Belongs to the ATP-dependent DNA ligase family.</text>
</comment>